<reference evidence="1" key="1">
    <citation type="journal article" date="2015" name="Nature">
        <title>Complex archaea that bridge the gap between prokaryotes and eukaryotes.</title>
        <authorList>
            <person name="Spang A."/>
            <person name="Saw J.H."/>
            <person name="Jorgensen S.L."/>
            <person name="Zaremba-Niedzwiedzka K."/>
            <person name="Martijn J."/>
            <person name="Lind A.E."/>
            <person name="van Eijk R."/>
            <person name="Schleper C."/>
            <person name="Guy L."/>
            <person name="Ettema T.J."/>
        </authorList>
    </citation>
    <scope>NUCLEOTIDE SEQUENCE</scope>
</reference>
<sequence>MRGSGQIKNKTITDEDHEYVNSATDVNELKEYLHDVVDISQTADKKKPAHHRQIDKQNTIEKLQAWFYNVILAGDGLRSDLSGNSWNGRF</sequence>
<proteinExistence type="predicted"/>
<organism evidence="1">
    <name type="scientific">marine sediment metagenome</name>
    <dbReference type="NCBI Taxonomy" id="412755"/>
    <lineage>
        <taxon>unclassified sequences</taxon>
        <taxon>metagenomes</taxon>
        <taxon>ecological metagenomes</taxon>
    </lineage>
</organism>
<evidence type="ECO:0000313" key="1">
    <source>
        <dbReference type="EMBL" id="KKM82585.1"/>
    </source>
</evidence>
<gene>
    <name evidence="1" type="ORF">LCGC14_1318090</name>
</gene>
<comment type="caution">
    <text evidence="1">The sequence shown here is derived from an EMBL/GenBank/DDBJ whole genome shotgun (WGS) entry which is preliminary data.</text>
</comment>
<dbReference type="AlphaFoldDB" id="A0A0F9N176"/>
<accession>A0A0F9N176</accession>
<protein>
    <submittedName>
        <fullName evidence="1">Uncharacterized protein</fullName>
    </submittedName>
</protein>
<name>A0A0F9N176_9ZZZZ</name>
<dbReference type="EMBL" id="LAZR01007840">
    <property type="protein sequence ID" value="KKM82585.1"/>
    <property type="molecule type" value="Genomic_DNA"/>
</dbReference>